<dbReference type="PROSITE" id="PS50110">
    <property type="entry name" value="RESPONSE_REGULATORY"/>
    <property type="match status" value="1"/>
</dbReference>
<accession>A0A8S1RSR3</accession>
<dbReference type="Proteomes" id="UP000692954">
    <property type="component" value="Unassembled WGS sequence"/>
</dbReference>
<dbReference type="GO" id="GO:0000160">
    <property type="term" value="P:phosphorelay signal transduction system"/>
    <property type="evidence" value="ECO:0007669"/>
    <property type="project" value="InterPro"/>
</dbReference>
<reference evidence="4" key="1">
    <citation type="submission" date="2021-01" db="EMBL/GenBank/DDBJ databases">
        <authorList>
            <consortium name="Genoscope - CEA"/>
            <person name="William W."/>
        </authorList>
    </citation>
    <scope>NUCLEOTIDE SEQUENCE</scope>
</reference>
<feature type="domain" description="Response regulatory" evidence="3">
    <location>
        <begin position="1"/>
        <end position="92"/>
    </location>
</feature>
<keyword evidence="1 2" id="KW-0597">Phosphoprotein</keyword>
<dbReference type="EMBL" id="CAJJDN010000346">
    <property type="protein sequence ID" value="CAD8130936.1"/>
    <property type="molecule type" value="Genomic_DNA"/>
</dbReference>
<evidence type="ECO:0000313" key="4">
    <source>
        <dbReference type="EMBL" id="CAD8130936.1"/>
    </source>
</evidence>
<dbReference type="PANTHER" id="PTHR43719">
    <property type="entry name" value="TWO-COMPONENT HISTIDINE KINASE"/>
    <property type="match status" value="1"/>
</dbReference>
<comment type="caution">
    <text evidence="4">The sequence shown here is derived from an EMBL/GenBank/DDBJ whole genome shotgun (WGS) entry which is preliminary data.</text>
</comment>
<keyword evidence="5" id="KW-1185">Reference proteome</keyword>
<evidence type="ECO:0000256" key="2">
    <source>
        <dbReference type="PROSITE-ProRule" id="PRU00169"/>
    </source>
</evidence>
<sequence length="93" mass="10881">MAIDKIKDRSKNCQCTYKLIFMDINMPGIDGYQTSKEIQSILQENEMSTNIIMCSAFDSKENLDFAFKSGMKDILPKPIETCRLKQILYKYYF</sequence>
<dbReference type="Pfam" id="PF00072">
    <property type="entry name" value="Response_reg"/>
    <property type="match status" value="1"/>
</dbReference>
<dbReference type="CDD" id="cd17546">
    <property type="entry name" value="REC_hyHK_CKI1_RcsC-like"/>
    <property type="match status" value="1"/>
</dbReference>
<gene>
    <name evidence="4" type="ORF">PSON_ATCC_30995.1.T3460007</name>
</gene>
<evidence type="ECO:0000259" key="3">
    <source>
        <dbReference type="PROSITE" id="PS50110"/>
    </source>
</evidence>
<protein>
    <recommendedName>
        <fullName evidence="3">Response regulatory domain-containing protein</fullName>
    </recommendedName>
</protein>
<dbReference type="InterPro" id="IPR050956">
    <property type="entry name" value="2C_system_His_kinase"/>
</dbReference>
<organism evidence="4 5">
    <name type="scientific">Paramecium sonneborni</name>
    <dbReference type="NCBI Taxonomy" id="65129"/>
    <lineage>
        <taxon>Eukaryota</taxon>
        <taxon>Sar</taxon>
        <taxon>Alveolata</taxon>
        <taxon>Ciliophora</taxon>
        <taxon>Intramacronucleata</taxon>
        <taxon>Oligohymenophorea</taxon>
        <taxon>Peniculida</taxon>
        <taxon>Parameciidae</taxon>
        <taxon>Paramecium</taxon>
    </lineage>
</organism>
<name>A0A8S1RSR3_9CILI</name>
<dbReference type="AlphaFoldDB" id="A0A8S1RSR3"/>
<dbReference type="OrthoDB" id="288899at2759"/>
<dbReference type="InterPro" id="IPR001789">
    <property type="entry name" value="Sig_transdc_resp-reg_receiver"/>
</dbReference>
<feature type="modified residue" description="4-aspartylphosphate" evidence="2">
    <location>
        <position position="23"/>
    </location>
</feature>
<evidence type="ECO:0000256" key="1">
    <source>
        <dbReference type="ARBA" id="ARBA00022553"/>
    </source>
</evidence>
<proteinExistence type="predicted"/>
<evidence type="ECO:0000313" key="5">
    <source>
        <dbReference type="Proteomes" id="UP000692954"/>
    </source>
</evidence>
<dbReference type="PANTHER" id="PTHR43719:SF28">
    <property type="entry name" value="PEROXIDE STRESS-ACTIVATED HISTIDINE KINASE MAK1-RELATED"/>
    <property type="match status" value="1"/>
</dbReference>